<keyword evidence="2" id="KW-1185">Reference proteome</keyword>
<dbReference type="GO" id="GO:0003676">
    <property type="term" value="F:nucleic acid binding"/>
    <property type="evidence" value="ECO:0007669"/>
    <property type="project" value="InterPro"/>
</dbReference>
<reference evidence="1 2" key="1">
    <citation type="journal article" date="2016" name="Mol. Biol. Evol.">
        <title>Comparative Genomics of Early-Diverging Mushroom-Forming Fungi Provides Insights into the Origins of Lignocellulose Decay Capabilities.</title>
        <authorList>
            <person name="Nagy L.G."/>
            <person name="Riley R."/>
            <person name="Tritt A."/>
            <person name="Adam C."/>
            <person name="Daum C."/>
            <person name="Floudas D."/>
            <person name="Sun H."/>
            <person name="Yadav J.S."/>
            <person name="Pangilinan J."/>
            <person name="Larsson K.H."/>
            <person name="Matsuura K."/>
            <person name="Barry K."/>
            <person name="Labutti K."/>
            <person name="Kuo R."/>
            <person name="Ohm R.A."/>
            <person name="Bhattacharya S.S."/>
            <person name="Shirouzu T."/>
            <person name="Yoshinaga Y."/>
            <person name="Martin F.M."/>
            <person name="Grigoriev I.V."/>
            <person name="Hibbett D.S."/>
        </authorList>
    </citation>
    <scope>NUCLEOTIDE SEQUENCE [LARGE SCALE GENOMIC DNA]</scope>
    <source>
        <strain evidence="1 2">CBS 109695</strain>
    </source>
</reference>
<protein>
    <submittedName>
        <fullName evidence="1">Uncharacterized protein</fullName>
    </submittedName>
</protein>
<sequence length="524" mass="60491">MEATLNLYLDPELSYTWRQASLLAAKSQGHGKNRARNLRTWIHRYLSSGKLPVHCSGQYNSSILEHEDLADEIHCHLVEIAKEGYICAQDVVDFISTPEIQEKLGSKARGISICTAQRWMKKHEWRYGKKAKGMYMDGHEREDVVAYRDGFVARWQEYEKRMVTFDNDGVESPFPPGFPVAQTGRFRLILITHDESTFYAYDRRKSMWSHVSDPHVPDRKGEGPSLMISDMLTSEWGRLVYEDEEARVVFKAGKNRDGWFASGDLLQQVEKSIDIFEAKTNRFATGLFLFDNTPSHQRRADDALSAWKMPKRPNEGWTHRKDGPHMQGSSFGPLATPQDFYFPDDHPTMPGWFKGMEEIIRERGLWPENGLCAQCEGFKCVSGATDCCCRRLLFCQPDFQAQKSQLEEYITVRGHLCDFYPKYHCELNFIEQYWGAAKYRYRSSPKTSDMDAMEKNVIACLDDVPLLQIRRFANRSARFISGYVQGLTGAEAVWANRKYHGHRTLPANIIREIKDYLRKRALGL</sequence>
<dbReference type="PANTHER" id="PTHR35871">
    <property type="entry name" value="EXPRESSED PROTEIN"/>
    <property type="match status" value="1"/>
</dbReference>
<name>A0A166VHC8_9AGAM</name>
<dbReference type="PANTHER" id="PTHR35871:SF1">
    <property type="entry name" value="CXC1-LIKE CYSTEINE CLUSTER ASSOCIATED WITH KDZ TRANSPOSASES DOMAIN-CONTAINING PROTEIN"/>
    <property type="match status" value="1"/>
</dbReference>
<evidence type="ECO:0000313" key="1">
    <source>
        <dbReference type="EMBL" id="KZP32730.1"/>
    </source>
</evidence>
<dbReference type="AlphaFoldDB" id="A0A166VHC8"/>
<dbReference type="Gene3D" id="3.30.420.10">
    <property type="entry name" value="Ribonuclease H-like superfamily/Ribonuclease H"/>
    <property type="match status" value="1"/>
</dbReference>
<accession>A0A166VHC8</accession>
<dbReference type="OrthoDB" id="6511194at2759"/>
<proteinExistence type="predicted"/>
<dbReference type="Proteomes" id="UP000076532">
    <property type="component" value="Unassembled WGS sequence"/>
</dbReference>
<evidence type="ECO:0000313" key="2">
    <source>
        <dbReference type="Proteomes" id="UP000076532"/>
    </source>
</evidence>
<dbReference type="EMBL" id="KV417485">
    <property type="protein sequence ID" value="KZP32730.1"/>
    <property type="molecule type" value="Genomic_DNA"/>
</dbReference>
<organism evidence="1 2">
    <name type="scientific">Athelia psychrophila</name>
    <dbReference type="NCBI Taxonomy" id="1759441"/>
    <lineage>
        <taxon>Eukaryota</taxon>
        <taxon>Fungi</taxon>
        <taxon>Dikarya</taxon>
        <taxon>Basidiomycota</taxon>
        <taxon>Agaricomycotina</taxon>
        <taxon>Agaricomycetes</taxon>
        <taxon>Agaricomycetidae</taxon>
        <taxon>Atheliales</taxon>
        <taxon>Atheliaceae</taxon>
        <taxon>Athelia</taxon>
    </lineage>
</organism>
<gene>
    <name evidence="1" type="ORF">FIBSPDRAFT_722524</name>
</gene>
<dbReference type="InterPro" id="IPR036397">
    <property type="entry name" value="RNaseH_sf"/>
</dbReference>